<reference evidence="1" key="2">
    <citation type="submission" date="2018-05" db="EMBL/GenBank/DDBJ databases">
        <title>OmerRS3 (Oryza meridionalis Reference Sequence Version 3).</title>
        <authorList>
            <person name="Zhang J."/>
            <person name="Kudrna D."/>
            <person name="Lee S."/>
            <person name="Talag J."/>
            <person name="Welchert J."/>
            <person name="Wing R.A."/>
        </authorList>
    </citation>
    <scope>NUCLEOTIDE SEQUENCE [LARGE SCALE GENOMIC DNA]</scope>
    <source>
        <strain evidence="1">cv. OR44</strain>
    </source>
</reference>
<dbReference type="Gramene" id="OMERI05G16760.1">
    <property type="protein sequence ID" value="OMERI05G16760.1"/>
    <property type="gene ID" value="OMERI05G16760"/>
</dbReference>
<evidence type="ECO:0000313" key="2">
    <source>
        <dbReference type="Proteomes" id="UP000008021"/>
    </source>
</evidence>
<dbReference type="EnsemblPlants" id="OMERI05G16760.1">
    <property type="protein sequence ID" value="OMERI05G16760.1"/>
    <property type="gene ID" value="OMERI05G16760"/>
</dbReference>
<evidence type="ECO:0000313" key="1">
    <source>
        <dbReference type="EnsemblPlants" id="OMERI05G16760.1"/>
    </source>
</evidence>
<name>A0A0E0DSH1_9ORYZ</name>
<organism evidence="1">
    <name type="scientific">Oryza meridionalis</name>
    <dbReference type="NCBI Taxonomy" id="40149"/>
    <lineage>
        <taxon>Eukaryota</taxon>
        <taxon>Viridiplantae</taxon>
        <taxon>Streptophyta</taxon>
        <taxon>Embryophyta</taxon>
        <taxon>Tracheophyta</taxon>
        <taxon>Spermatophyta</taxon>
        <taxon>Magnoliopsida</taxon>
        <taxon>Liliopsida</taxon>
        <taxon>Poales</taxon>
        <taxon>Poaceae</taxon>
        <taxon>BOP clade</taxon>
        <taxon>Oryzoideae</taxon>
        <taxon>Oryzeae</taxon>
        <taxon>Oryzinae</taxon>
        <taxon>Oryza</taxon>
    </lineage>
</organism>
<dbReference type="AlphaFoldDB" id="A0A0E0DSH1"/>
<accession>A0A0E0DSH1</accession>
<sequence>MGMTTSQSVPTDQYHYYCVPSARKQEENNVDSGTLDSYFMSAKKDDDEVKNAWLTGKLEEKIVPNMWAPTADSRNQS</sequence>
<keyword evidence="2" id="KW-1185">Reference proteome</keyword>
<dbReference type="HOGENOM" id="CLU_2642265_0_0_1"/>
<protein>
    <submittedName>
        <fullName evidence="1">Uncharacterized protein</fullName>
    </submittedName>
</protein>
<dbReference type="Proteomes" id="UP000008021">
    <property type="component" value="Chromosome 5"/>
</dbReference>
<reference evidence="1" key="1">
    <citation type="submission" date="2015-04" db="UniProtKB">
        <authorList>
            <consortium name="EnsemblPlants"/>
        </authorList>
    </citation>
    <scope>IDENTIFICATION</scope>
</reference>
<proteinExistence type="predicted"/>